<gene>
    <name evidence="2" type="ORF">COU10_00030</name>
</gene>
<dbReference type="AlphaFoldDB" id="A0A2H0URJ2"/>
<dbReference type="SUPFAM" id="SSF55785">
    <property type="entry name" value="PYP-like sensor domain (PAS domain)"/>
    <property type="match status" value="1"/>
</dbReference>
<feature type="non-terminal residue" evidence="2">
    <location>
        <position position="76"/>
    </location>
</feature>
<evidence type="ECO:0000313" key="3">
    <source>
        <dbReference type="Proteomes" id="UP000230903"/>
    </source>
</evidence>
<organism evidence="2 3">
    <name type="scientific">Candidatus Harrisonbacteria bacterium CG10_big_fil_rev_8_21_14_0_10_45_28</name>
    <dbReference type="NCBI Taxonomy" id="1974586"/>
    <lineage>
        <taxon>Bacteria</taxon>
        <taxon>Candidatus Harrisoniibacteriota</taxon>
    </lineage>
</organism>
<reference evidence="3" key="1">
    <citation type="submission" date="2017-09" db="EMBL/GenBank/DDBJ databases">
        <title>Depth-based differentiation of microbial function through sediment-hosted aquifers and enrichment of novel symbionts in the deep terrestrial subsurface.</title>
        <authorList>
            <person name="Probst A.J."/>
            <person name="Ladd B."/>
            <person name="Jarett J.K."/>
            <person name="Geller-Mcgrath D.E."/>
            <person name="Sieber C.M.K."/>
            <person name="Emerson J.B."/>
            <person name="Anantharaman K."/>
            <person name="Thomas B.C."/>
            <person name="Malmstrom R."/>
            <person name="Stieglmeier M."/>
            <person name="Klingl A."/>
            <person name="Woyke T."/>
            <person name="Ryan C.M."/>
            <person name="Banfield J.F."/>
        </authorList>
    </citation>
    <scope>NUCLEOTIDE SEQUENCE [LARGE SCALE GENOMIC DNA]</scope>
</reference>
<proteinExistence type="predicted"/>
<dbReference type="InterPro" id="IPR000014">
    <property type="entry name" value="PAS"/>
</dbReference>
<protein>
    <recommendedName>
        <fullName evidence="1">PAS domain-containing protein</fullName>
    </recommendedName>
</protein>
<dbReference type="Pfam" id="PF13188">
    <property type="entry name" value="PAS_8"/>
    <property type="match status" value="1"/>
</dbReference>
<dbReference type="Proteomes" id="UP000230903">
    <property type="component" value="Unassembled WGS sequence"/>
</dbReference>
<evidence type="ECO:0000313" key="2">
    <source>
        <dbReference type="EMBL" id="PIR88286.1"/>
    </source>
</evidence>
<comment type="caution">
    <text evidence="2">The sequence shown here is derived from an EMBL/GenBank/DDBJ whole genome shotgun (WGS) entry which is preliminary data.</text>
</comment>
<sequence length="76" mass="8861">MKKTISRYPKTKNSNYIADDFFAKFWKESWTYIRTVVDVLREPVLILDKNLKVLAANDAFYSLFQVKPADTEGLVV</sequence>
<dbReference type="InterPro" id="IPR035965">
    <property type="entry name" value="PAS-like_dom_sf"/>
</dbReference>
<name>A0A2H0URJ2_9BACT</name>
<evidence type="ECO:0000259" key="1">
    <source>
        <dbReference type="Pfam" id="PF13188"/>
    </source>
</evidence>
<feature type="domain" description="PAS" evidence="1">
    <location>
        <begin position="32"/>
        <end position="67"/>
    </location>
</feature>
<accession>A0A2H0URJ2</accession>
<dbReference type="EMBL" id="PFBC01000001">
    <property type="protein sequence ID" value="PIR88286.1"/>
    <property type="molecule type" value="Genomic_DNA"/>
</dbReference>